<dbReference type="GO" id="GO:0003676">
    <property type="term" value="F:nucleic acid binding"/>
    <property type="evidence" value="ECO:0007669"/>
    <property type="project" value="InterPro"/>
</dbReference>
<dbReference type="Pfam" id="PF13976">
    <property type="entry name" value="gag_pre-integrs"/>
    <property type="match status" value="1"/>
</dbReference>
<feature type="compositionally biased region" description="Basic and acidic residues" evidence="3">
    <location>
        <begin position="898"/>
        <end position="910"/>
    </location>
</feature>
<feature type="region of interest" description="Disordered" evidence="3">
    <location>
        <begin position="846"/>
        <end position="912"/>
    </location>
</feature>
<evidence type="ECO:0000256" key="1">
    <source>
        <dbReference type="PROSITE-ProRule" id="PRU00047"/>
    </source>
</evidence>
<gene>
    <name evidence="5" type="ORF">Tci_003418</name>
</gene>
<dbReference type="CDD" id="cd09272">
    <property type="entry name" value="RNase_HI_RT_Ty1"/>
    <property type="match status" value="1"/>
</dbReference>
<sequence length="1435" mass="162907">MIPKCPIHYIYRTLESRYVYEGRTINPSFYNDLTDQWPSLPPCFDCLLSLDEQICPRPCELVIRENVYSAIGNRDHTQAVFALMYWLENRQPFNLAYFIIKRMYFFRDRRDKVLPYGMILTHLFKNLKANMAQGSFDERYKLVPKKMSSLKAKQPKRPPPKRNRNVGKSKRTQLTTSSSTESQPSDNGDLPSTKLSPRSYSRSLKDDPNMSKEKRETRGMFKNLGRALHHFARLLKKGCCWFKGSSTNACNMMICTMAITFLMILDTRLNGDALRKCILKGPYTHFIVIIPAVPVMDNSPAVPERTTVETILNMSPENKAPFKSEKEVIHLILTGIGDEIYSTIETCKITHEMWKAIERLQQGESLNIQDEVNELRAKRIAKNANPLALVAAAQPHQDPYYQTSKSHKSYAPTSKASLPTRSHITTRHKGKEIAKPITPPSESTSEEDNHPKQAQKDKEMTMTVAGARETVGSQVVQPSGIQCFNCKEFGHFAKECRKPKRVKDSTYHKEKMLLCKQVEKGVQLQAEQSDWLADTDEEIDEQELEAVIAIWQRSRKFLHNTCVVETGDSNVILDSPDMCDNNIQNDQNVVECDDERVALANLIANLKLNVDETKKIQKQLKKANATLAQELTECKSILAETSRSLGESNSIRDSYLVALQNKQAEFERYKTLNDRTVDYEKLEHKLIETLGLLAQKDIDIKEAPKGPTFNGRPAFANSMYLKKAQSEKPCLYEIPNDQSGPQEMHADLKYVESLENEIDELTSERYKVRQPNAQRIPKPSVLGKHAPFSDSFEKKSFSQTKSVPKTNVSASLSKPVTTQILPQTARQAVRNTNVIKLDKYQIDTRTTQTRASHLPQTSRNTNPRVSTSTRVTHKTSISRPQIRSTQMKDKVVPNNSQVKDKKTEVEDHPRISSISSKTKSVIACNDSLKSKTLNVNVVCATCGKCLVDSDHFACVTKSLNDVNARTKKPNVVPISTIKPKDLQGNDLLTGNRGSDLYTISLQETSTSTPVCLMAKASPTQTWLWHQRLLHLNFDYINLLLRKDVVIGLPKLKYVKDQLYSSCEVSKAKRSSFKTMAIPSSKEQLNFLHMDLCGPMRVASINGKKYILASDYENSGPDPQLQNVFPSADTIALSQQELGLLFGPLYDEFFTMGTSSVNKSSSPTNISTQQDTLPLLNIHATPEPSTPKNVYAEENNNNQAEYEFTNRFCTPDVDHAGYVDTCKSTSGGIQFLGDKLVSWMSKKQDCTAMSSVEAEYVAFFASCAQVMWMRTQLKDYGFKYNKIPLYRDSQSAIAISCNLVQHSRTKHIHTRYHFIKEQVENSIIELYFVGTEYQLADMFTKALLEYRQSRKTMTKAKDQRSQSMKEQAYNIIKTKDSRTQRQSNLTKSKEARFKISPQEFEDHTLGEVVSLKYVYQHGSSESIGYLLGEPRFRRDC</sequence>
<feature type="compositionally biased region" description="Basic and acidic residues" evidence="3">
    <location>
        <begin position="447"/>
        <end position="459"/>
    </location>
</feature>
<reference evidence="5" key="1">
    <citation type="journal article" date="2019" name="Sci. Rep.">
        <title>Draft genome of Tanacetum cinerariifolium, the natural source of mosquito coil.</title>
        <authorList>
            <person name="Yamashiro T."/>
            <person name="Shiraishi A."/>
            <person name="Satake H."/>
            <person name="Nakayama K."/>
        </authorList>
    </citation>
    <scope>NUCLEOTIDE SEQUENCE</scope>
</reference>
<dbReference type="EMBL" id="BKCJ010000252">
    <property type="protein sequence ID" value="GEU31440.1"/>
    <property type="molecule type" value="Genomic_DNA"/>
</dbReference>
<evidence type="ECO:0000256" key="3">
    <source>
        <dbReference type="SAM" id="MobiDB-lite"/>
    </source>
</evidence>
<comment type="caution">
    <text evidence="5">The sequence shown here is derived from an EMBL/GenBank/DDBJ whole genome shotgun (WGS) entry which is preliminary data.</text>
</comment>
<dbReference type="PROSITE" id="PS50158">
    <property type="entry name" value="ZF_CCHC"/>
    <property type="match status" value="1"/>
</dbReference>
<evidence type="ECO:0000256" key="2">
    <source>
        <dbReference type="SAM" id="Coils"/>
    </source>
</evidence>
<feature type="domain" description="CCHC-type" evidence="4">
    <location>
        <begin position="483"/>
        <end position="498"/>
    </location>
</feature>
<dbReference type="SMART" id="SM00343">
    <property type="entry name" value="ZnF_C2HC"/>
    <property type="match status" value="1"/>
</dbReference>
<dbReference type="SUPFAM" id="SSF57756">
    <property type="entry name" value="Retrovirus zinc finger-like domains"/>
    <property type="match status" value="1"/>
</dbReference>
<dbReference type="InterPro" id="IPR025724">
    <property type="entry name" value="GAG-pre-integrase_dom"/>
</dbReference>
<dbReference type="PANTHER" id="PTHR11439">
    <property type="entry name" value="GAG-POL-RELATED RETROTRANSPOSON"/>
    <property type="match status" value="1"/>
</dbReference>
<keyword evidence="2" id="KW-0175">Coiled coil</keyword>
<feature type="compositionally biased region" description="Low complexity" evidence="3">
    <location>
        <begin position="172"/>
        <end position="185"/>
    </location>
</feature>
<dbReference type="Gene3D" id="4.10.60.10">
    <property type="entry name" value="Zinc finger, CCHC-type"/>
    <property type="match status" value="1"/>
</dbReference>
<accession>A0A6L2J4A3</accession>
<dbReference type="GO" id="GO:0008270">
    <property type="term" value="F:zinc ion binding"/>
    <property type="evidence" value="ECO:0007669"/>
    <property type="project" value="UniProtKB-KW"/>
</dbReference>
<feature type="coiled-coil region" evidence="2">
    <location>
        <begin position="603"/>
        <end position="633"/>
    </location>
</feature>
<feature type="compositionally biased region" description="Basic residues" evidence="3">
    <location>
        <begin position="153"/>
        <end position="171"/>
    </location>
</feature>
<feature type="compositionally biased region" description="Basic and acidic residues" evidence="3">
    <location>
        <begin position="203"/>
        <end position="216"/>
    </location>
</feature>
<dbReference type="PANTHER" id="PTHR11439:SF495">
    <property type="entry name" value="REVERSE TRANSCRIPTASE, RNA-DEPENDENT DNA POLYMERASE-RELATED"/>
    <property type="match status" value="1"/>
</dbReference>
<feature type="compositionally biased region" description="Polar residues" evidence="3">
    <location>
        <begin position="846"/>
        <end position="885"/>
    </location>
</feature>
<dbReference type="Pfam" id="PF00098">
    <property type="entry name" value="zf-CCHC"/>
    <property type="match status" value="1"/>
</dbReference>
<keyword evidence="1" id="KW-0863">Zinc-finger</keyword>
<feature type="region of interest" description="Disordered" evidence="3">
    <location>
        <begin position="399"/>
        <end position="459"/>
    </location>
</feature>
<dbReference type="InterPro" id="IPR001878">
    <property type="entry name" value="Znf_CCHC"/>
</dbReference>
<proteinExistence type="predicted"/>
<feature type="compositionally biased region" description="Polar residues" evidence="3">
    <location>
        <begin position="193"/>
        <end position="202"/>
    </location>
</feature>
<feature type="compositionally biased region" description="Polar residues" evidence="3">
    <location>
        <begin position="411"/>
        <end position="423"/>
    </location>
</feature>
<evidence type="ECO:0000259" key="4">
    <source>
        <dbReference type="PROSITE" id="PS50158"/>
    </source>
</evidence>
<feature type="region of interest" description="Disordered" evidence="3">
    <location>
        <begin position="147"/>
        <end position="216"/>
    </location>
</feature>
<organism evidence="5">
    <name type="scientific">Tanacetum cinerariifolium</name>
    <name type="common">Dalmatian daisy</name>
    <name type="synonym">Chrysanthemum cinerariifolium</name>
    <dbReference type="NCBI Taxonomy" id="118510"/>
    <lineage>
        <taxon>Eukaryota</taxon>
        <taxon>Viridiplantae</taxon>
        <taxon>Streptophyta</taxon>
        <taxon>Embryophyta</taxon>
        <taxon>Tracheophyta</taxon>
        <taxon>Spermatophyta</taxon>
        <taxon>Magnoliopsida</taxon>
        <taxon>eudicotyledons</taxon>
        <taxon>Gunneridae</taxon>
        <taxon>Pentapetalae</taxon>
        <taxon>asterids</taxon>
        <taxon>campanulids</taxon>
        <taxon>Asterales</taxon>
        <taxon>Asteraceae</taxon>
        <taxon>Asteroideae</taxon>
        <taxon>Anthemideae</taxon>
        <taxon>Anthemidinae</taxon>
        <taxon>Tanacetum</taxon>
    </lineage>
</organism>
<evidence type="ECO:0000313" key="5">
    <source>
        <dbReference type="EMBL" id="GEU31440.1"/>
    </source>
</evidence>
<name>A0A6L2J4A3_TANCI</name>
<keyword evidence="1" id="KW-0862">Zinc</keyword>
<protein>
    <submittedName>
        <fullName evidence="5">Gag-Pol polyprotein</fullName>
    </submittedName>
</protein>
<dbReference type="InterPro" id="IPR036875">
    <property type="entry name" value="Znf_CCHC_sf"/>
</dbReference>
<keyword evidence="1" id="KW-0479">Metal-binding</keyword>